<feature type="region of interest" description="Disordered" evidence="3">
    <location>
        <begin position="1"/>
        <end position="20"/>
    </location>
</feature>
<dbReference type="Proteomes" id="UP001498398">
    <property type="component" value="Unassembled WGS sequence"/>
</dbReference>
<dbReference type="PROSITE" id="PS50048">
    <property type="entry name" value="ZN2_CY6_FUNGAL_2"/>
    <property type="match status" value="1"/>
</dbReference>
<dbReference type="PANTHER" id="PTHR47783:SF1">
    <property type="entry name" value="ZN(II)2CYS6 TRANSCRIPTION FACTOR (EUROFUNG)"/>
    <property type="match status" value="1"/>
</dbReference>
<organism evidence="5 6">
    <name type="scientific">Marasmiellus scandens</name>
    <dbReference type="NCBI Taxonomy" id="2682957"/>
    <lineage>
        <taxon>Eukaryota</taxon>
        <taxon>Fungi</taxon>
        <taxon>Dikarya</taxon>
        <taxon>Basidiomycota</taxon>
        <taxon>Agaricomycotina</taxon>
        <taxon>Agaricomycetes</taxon>
        <taxon>Agaricomycetidae</taxon>
        <taxon>Agaricales</taxon>
        <taxon>Marasmiineae</taxon>
        <taxon>Omphalotaceae</taxon>
        <taxon>Marasmiellus</taxon>
    </lineage>
</organism>
<accession>A0ABR1K1W1</accession>
<dbReference type="Pfam" id="PF00172">
    <property type="entry name" value="Zn_clus"/>
    <property type="match status" value="1"/>
</dbReference>
<dbReference type="CDD" id="cd12148">
    <property type="entry name" value="fungal_TF_MHR"/>
    <property type="match status" value="1"/>
</dbReference>
<comment type="caution">
    <text evidence="5">The sequence shown here is derived from an EMBL/GenBank/DDBJ whole genome shotgun (WGS) entry which is preliminary data.</text>
</comment>
<dbReference type="PROSITE" id="PS00463">
    <property type="entry name" value="ZN2_CY6_FUNGAL_1"/>
    <property type="match status" value="1"/>
</dbReference>
<evidence type="ECO:0000313" key="5">
    <source>
        <dbReference type="EMBL" id="KAK7469053.1"/>
    </source>
</evidence>
<dbReference type="InterPro" id="IPR001138">
    <property type="entry name" value="Zn2Cys6_DnaBD"/>
</dbReference>
<dbReference type="SMART" id="SM00906">
    <property type="entry name" value="Fungal_trans"/>
    <property type="match status" value="1"/>
</dbReference>
<feature type="compositionally biased region" description="Polar residues" evidence="3">
    <location>
        <begin position="309"/>
        <end position="320"/>
    </location>
</feature>
<dbReference type="SUPFAM" id="SSF57701">
    <property type="entry name" value="Zn2/Cys6 DNA-binding domain"/>
    <property type="match status" value="1"/>
</dbReference>
<evidence type="ECO:0000256" key="2">
    <source>
        <dbReference type="ARBA" id="ARBA00023242"/>
    </source>
</evidence>
<dbReference type="PANTHER" id="PTHR47783">
    <property type="entry name" value="ZN(II)2CYS6 TRANSCRIPTION FACTOR (EUROFUNG)-RELATED"/>
    <property type="match status" value="1"/>
</dbReference>
<reference evidence="5 6" key="1">
    <citation type="submission" date="2024-01" db="EMBL/GenBank/DDBJ databases">
        <title>A draft genome for the cacao thread blight pathogen Marasmiellus scandens.</title>
        <authorList>
            <person name="Baruah I.K."/>
            <person name="Leung J."/>
            <person name="Bukari Y."/>
            <person name="Amoako-Attah I."/>
            <person name="Meinhardt L.W."/>
            <person name="Bailey B.A."/>
            <person name="Cohen S.P."/>
        </authorList>
    </citation>
    <scope>NUCLEOTIDE SEQUENCE [LARGE SCALE GENOMIC DNA]</scope>
    <source>
        <strain evidence="5 6">GH-19</strain>
    </source>
</reference>
<dbReference type="SMART" id="SM00066">
    <property type="entry name" value="GAL4"/>
    <property type="match status" value="1"/>
</dbReference>
<feature type="compositionally biased region" description="Low complexity" evidence="3">
    <location>
        <begin position="293"/>
        <end position="308"/>
    </location>
</feature>
<gene>
    <name evidence="5" type="ORF">VKT23_003546</name>
</gene>
<feature type="compositionally biased region" description="Polar residues" evidence="3">
    <location>
        <begin position="627"/>
        <end position="641"/>
    </location>
</feature>
<keyword evidence="6" id="KW-1185">Reference proteome</keyword>
<evidence type="ECO:0000256" key="1">
    <source>
        <dbReference type="ARBA" id="ARBA00022723"/>
    </source>
</evidence>
<evidence type="ECO:0000259" key="4">
    <source>
        <dbReference type="PROSITE" id="PS50048"/>
    </source>
</evidence>
<evidence type="ECO:0000313" key="6">
    <source>
        <dbReference type="Proteomes" id="UP001498398"/>
    </source>
</evidence>
<dbReference type="CDD" id="cd00067">
    <property type="entry name" value="GAL4"/>
    <property type="match status" value="1"/>
</dbReference>
<feature type="domain" description="Zn(2)-C6 fungal-type" evidence="4">
    <location>
        <begin position="26"/>
        <end position="56"/>
    </location>
</feature>
<keyword evidence="1" id="KW-0479">Metal-binding</keyword>
<dbReference type="InterPro" id="IPR007219">
    <property type="entry name" value="XnlR_reg_dom"/>
</dbReference>
<evidence type="ECO:0000256" key="3">
    <source>
        <dbReference type="SAM" id="MobiDB-lite"/>
    </source>
</evidence>
<feature type="compositionally biased region" description="Low complexity" evidence="3">
    <location>
        <begin position="116"/>
        <end position="131"/>
    </location>
</feature>
<dbReference type="EMBL" id="JBANRG010000003">
    <property type="protein sequence ID" value="KAK7469053.1"/>
    <property type="molecule type" value="Genomic_DNA"/>
</dbReference>
<feature type="compositionally biased region" description="Polar residues" evidence="3">
    <location>
        <begin position="155"/>
        <end position="179"/>
    </location>
</feature>
<feature type="compositionally biased region" description="Basic and acidic residues" evidence="3">
    <location>
        <begin position="55"/>
        <end position="100"/>
    </location>
</feature>
<protein>
    <recommendedName>
        <fullName evidence="4">Zn(2)-C6 fungal-type domain-containing protein</fullName>
    </recommendedName>
</protein>
<proteinExistence type="predicted"/>
<feature type="region of interest" description="Disordered" evidence="3">
    <location>
        <begin position="293"/>
        <end position="344"/>
    </location>
</feature>
<dbReference type="Gene3D" id="4.10.240.10">
    <property type="entry name" value="Zn(2)-C6 fungal-type DNA-binding domain"/>
    <property type="match status" value="1"/>
</dbReference>
<dbReference type="Pfam" id="PF04082">
    <property type="entry name" value="Fungal_trans"/>
    <property type="match status" value="1"/>
</dbReference>
<feature type="compositionally biased region" description="Polar residues" evidence="3">
    <location>
        <begin position="185"/>
        <end position="195"/>
    </location>
</feature>
<feature type="compositionally biased region" description="Polar residues" evidence="3">
    <location>
        <begin position="327"/>
        <end position="344"/>
    </location>
</feature>
<name>A0ABR1K1W1_9AGAR</name>
<feature type="region of interest" description="Disordered" evidence="3">
    <location>
        <begin position="609"/>
        <end position="641"/>
    </location>
</feature>
<feature type="region of interest" description="Disordered" evidence="3">
    <location>
        <begin position="55"/>
        <end position="195"/>
    </location>
</feature>
<sequence>MDPRATNPAPNPPASVPAKRKRISLACHRCRQKKAKCNGSKPVCSSCEGANEECHYPDPLQDGRRNKARKSDALRAKEPNDILPGHDHRRTSSDIYHEETSTSISPDSDAYERTRGSVNNLLNGVSSSRSRYGSLPTMRNTASGVSSSSRPNGSMESPQTDYSTMGNGSYTSIQSSSPSGMAISNRPQSSSRMHLHTQSPLDVLLAAALPMDHAPRWNPLDSTQSSTSAVVTASASKMGAIENTSGLSVSTSSHAQEPPLVLQYYRPFGPTAIQPGLEQISIAFRAPYPGSRCPSPSSFEASSPQSSSDLPTKNSTTSFSFEPLHYTNGNAQSPPSTIGAGQNVPISPSIPFDSPYESGSDIPRPALLHTLLTLFFTRMGSHFPFLNKASLLSNIDHDDPSKRVTAPLLINAVCALAARFSDTPILRSQVQDQSPATYGIPFAEKAKQLLVPMLGYPSFNTVASLLFLAYLSFGLNNEGALWTYSGMALRMAVDLGLHQNITGQTSSADPVQQTADRLLWWSCFVLDRTLAFGTGRPVTIKDNEIKAPLPTEEDILRIIRADPSLTQSEESHAQIGERLSQGRTPSPFPYHVKMFQLYGALAECINSVDPTWRPPGSEPPSRGDGENGQQNSTCNGSNPNTGINLSEVEDLITTAYNALPEVMMFNSENLRIHSDLANGPVFLALHLWYNSIIILLYRPPLINPGVNAARTSLQDRLAVVNNSCLAISNIISSADLVDPFAYLASPFVNQCFFIAATAWVQEYRIRTGRDVLASSSSTAAAAEHLGPSIGATPSNSSSASKLLHSSTSILAQTSMNNFRMCKKALSRQASYWMGVKWIEAVVEKHALQKRRTSLKDATEGVDTFVSGAEMAIFKRLVQRTTGESPSSDLSPENVASLIAAFTAQTGGQGQDQSGVHLSEDDWALTYSFASFANNHLPTFS</sequence>
<keyword evidence="2" id="KW-0539">Nucleus</keyword>
<feature type="compositionally biased region" description="Low complexity" evidence="3">
    <location>
        <begin position="143"/>
        <end position="154"/>
    </location>
</feature>
<dbReference type="InterPro" id="IPR036864">
    <property type="entry name" value="Zn2-C6_fun-type_DNA-bd_sf"/>
</dbReference>